<gene>
    <name evidence="3" type="ORF">LTR78_003384</name>
</gene>
<evidence type="ECO:0000256" key="1">
    <source>
        <dbReference type="SAM" id="MobiDB-lite"/>
    </source>
</evidence>
<dbReference type="InterPro" id="IPR029058">
    <property type="entry name" value="AB_hydrolase_fold"/>
</dbReference>
<organism evidence="3 4">
    <name type="scientific">Recurvomyces mirabilis</name>
    <dbReference type="NCBI Taxonomy" id="574656"/>
    <lineage>
        <taxon>Eukaryota</taxon>
        <taxon>Fungi</taxon>
        <taxon>Dikarya</taxon>
        <taxon>Ascomycota</taxon>
        <taxon>Pezizomycotina</taxon>
        <taxon>Dothideomycetes</taxon>
        <taxon>Dothideomycetidae</taxon>
        <taxon>Mycosphaerellales</taxon>
        <taxon>Teratosphaeriaceae</taxon>
        <taxon>Recurvomyces</taxon>
    </lineage>
</organism>
<evidence type="ECO:0000313" key="3">
    <source>
        <dbReference type="EMBL" id="KAK3676610.1"/>
    </source>
</evidence>
<evidence type="ECO:0000313" key="4">
    <source>
        <dbReference type="Proteomes" id="UP001274830"/>
    </source>
</evidence>
<dbReference type="AlphaFoldDB" id="A0AAE1C3J7"/>
<dbReference type="InterPro" id="IPR018712">
    <property type="entry name" value="Tle1-like_cat"/>
</dbReference>
<accession>A0AAE1C3J7</accession>
<dbReference type="EMBL" id="JAUTXT010000009">
    <property type="protein sequence ID" value="KAK3676610.1"/>
    <property type="molecule type" value="Genomic_DNA"/>
</dbReference>
<evidence type="ECO:0000259" key="2">
    <source>
        <dbReference type="Pfam" id="PF09994"/>
    </source>
</evidence>
<proteinExistence type="predicted"/>
<sequence length="519" mass="58396">MSAAGLPRLPRNIRALKDGNTKITGRNVVVCLDGTGDKFDSDNSNIVHFVSCLKKSDPSQITYYQSGIGTYDGGGLSNGIRAGLDMAVGSGLGVHVCDAYKFLMENYHEGDRICIFGFSRGAYTARCLGGMVHKVGILPAHNVSQVQFAYEFYKDDTKSGWDMSCDFKKTFCADVSVHFIGVFDSVASVGFIPRRLPLSSTPYNKAAYFRHAMALDERRAKFKVCRFQTKDNTTGAQGKWETVAELHENAAQGQGVRRFSSNLGTAQSSVDGEKEGSDEIAAPRPPQQRPAVKETDVLEVWFTGAHADVGGGAVKNEVRHKLAQVPLRWMIRQCFETNTGIIFRTHRLAEEGIDVHTLWPTYTPQPRPSGGPPEDIVQKYKQGSIAPITRRATLIKPVDEEDPEGLHHVAIWKDEQQKELDDQWTPEYVEDWYDALSPVHDQLKDAKGWWILEYWPIKVRVQPKDSEEWIKKVSFNLGRYRPVQDLAPNLHWTVEQRMRVLGYKTRVRVDHKGKWNIIG</sequence>
<dbReference type="PANTHER" id="PTHR33840:SF1">
    <property type="entry name" value="TLE1 PHOSPHOLIPASE DOMAIN-CONTAINING PROTEIN"/>
    <property type="match status" value="1"/>
</dbReference>
<feature type="domain" description="T6SS Phospholipase effector Tle1-like catalytic" evidence="2">
    <location>
        <begin position="26"/>
        <end position="333"/>
    </location>
</feature>
<reference evidence="3" key="1">
    <citation type="submission" date="2023-07" db="EMBL/GenBank/DDBJ databases">
        <title>Black Yeasts Isolated from many extreme environments.</title>
        <authorList>
            <person name="Coleine C."/>
            <person name="Stajich J.E."/>
            <person name="Selbmann L."/>
        </authorList>
    </citation>
    <scope>NUCLEOTIDE SEQUENCE</scope>
    <source>
        <strain evidence="3">CCFEE 5485</strain>
    </source>
</reference>
<feature type="region of interest" description="Disordered" evidence="1">
    <location>
        <begin position="263"/>
        <end position="293"/>
    </location>
</feature>
<dbReference type="Proteomes" id="UP001274830">
    <property type="component" value="Unassembled WGS sequence"/>
</dbReference>
<dbReference type="SUPFAM" id="SSF53474">
    <property type="entry name" value="alpha/beta-Hydrolases"/>
    <property type="match status" value="1"/>
</dbReference>
<dbReference type="PANTHER" id="PTHR33840">
    <property type="match status" value="1"/>
</dbReference>
<keyword evidence="4" id="KW-1185">Reference proteome</keyword>
<comment type="caution">
    <text evidence="3">The sequence shown here is derived from an EMBL/GenBank/DDBJ whole genome shotgun (WGS) entry which is preliminary data.</text>
</comment>
<dbReference type="Pfam" id="PF09994">
    <property type="entry name" value="T6SS_Tle1-like_cat"/>
    <property type="match status" value="1"/>
</dbReference>
<name>A0AAE1C3J7_9PEZI</name>
<protein>
    <recommendedName>
        <fullName evidence="2">T6SS Phospholipase effector Tle1-like catalytic domain-containing protein</fullName>
    </recommendedName>
</protein>